<sequence length="256" mass="29066">MKNRIINQIVLLILVFTVFTANVNAKPPKFKALVLTERGGGHEGFVVAALAWLNDFSVNHNFEITIINNLKDVDADYLSNYKLFIQLNYPPYAWTDQSKAAFERYIEKGRGGWVGFHHATLLGEFDGFPMWNWFSGFMGGIRFKSYIAARASGTVHIEDKKHPIMKGLPASFVIPDDEWYTFDKNPRSNAKVLANVDEASYQPASSIKMGDHPVIWINEKMKARNVYFLMGHHANLLKSEEFKTMFGNAILWAAGK</sequence>
<proteinExistence type="predicted"/>
<reference evidence="2 3" key="1">
    <citation type="submission" date="2019-02" db="EMBL/GenBank/DDBJ databases">
        <title>Pedobacter sp. RP-3-8 sp. nov., isolated from Arctic soil.</title>
        <authorList>
            <person name="Dahal R.H."/>
        </authorList>
    </citation>
    <scope>NUCLEOTIDE SEQUENCE [LARGE SCALE GENOMIC DNA]</scope>
    <source>
        <strain evidence="2 3">RP-3-8</strain>
    </source>
</reference>
<dbReference type="SUPFAM" id="SSF52317">
    <property type="entry name" value="Class I glutamine amidotransferase-like"/>
    <property type="match status" value="1"/>
</dbReference>
<comment type="caution">
    <text evidence="2">The sequence shown here is derived from an EMBL/GenBank/DDBJ whole genome shotgun (WGS) entry which is preliminary data.</text>
</comment>
<keyword evidence="3" id="KW-1185">Reference proteome</keyword>
<dbReference type="InterPro" id="IPR029010">
    <property type="entry name" value="ThuA-like"/>
</dbReference>
<organism evidence="2 3">
    <name type="scientific">Pedobacter hiemivivus</name>
    <dbReference type="NCBI Taxonomy" id="2530454"/>
    <lineage>
        <taxon>Bacteria</taxon>
        <taxon>Pseudomonadati</taxon>
        <taxon>Bacteroidota</taxon>
        <taxon>Sphingobacteriia</taxon>
        <taxon>Sphingobacteriales</taxon>
        <taxon>Sphingobacteriaceae</taxon>
        <taxon>Pedobacter</taxon>
    </lineage>
</organism>
<dbReference type="Pfam" id="PF06283">
    <property type="entry name" value="ThuA"/>
    <property type="match status" value="1"/>
</dbReference>
<dbReference type="Gene3D" id="3.40.50.880">
    <property type="match status" value="1"/>
</dbReference>
<accession>A0A4R0N708</accession>
<feature type="domain" description="ThuA-like" evidence="1">
    <location>
        <begin position="31"/>
        <end position="253"/>
    </location>
</feature>
<name>A0A4R0N708_9SPHI</name>
<dbReference type="Proteomes" id="UP000291117">
    <property type="component" value="Unassembled WGS sequence"/>
</dbReference>
<dbReference type="AlphaFoldDB" id="A0A4R0N708"/>
<dbReference type="OrthoDB" id="1117240at2"/>
<dbReference type="PANTHER" id="PTHR40469">
    <property type="entry name" value="SECRETED GLYCOSYL HYDROLASE"/>
    <property type="match status" value="1"/>
</dbReference>
<protein>
    <submittedName>
        <fullName evidence="2">ThuA domain-containing protein</fullName>
    </submittedName>
</protein>
<evidence type="ECO:0000313" key="2">
    <source>
        <dbReference type="EMBL" id="TCC95861.1"/>
    </source>
</evidence>
<dbReference type="EMBL" id="SJSM01000008">
    <property type="protein sequence ID" value="TCC95861.1"/>
    <property type="molecule type" value="Genomic_DNA"/>
</dbReference>
<dbReference type="InterPro" id="IPR029062">
    <property type="entry name" value="Class_I_gatase-like"/>
</dbReference>
<dbReference type="RefSeq" id="WP_131609925.1">
    <property type="nucleotide sequence ID" value="NZ_SJSM01000008.1"/>
</dbReference>
<dbReference type="PANTHER" id="PTHR40469:SF2">
    <property type="entry name" value="GALACTOSE-BINDING DOMAIN-LIKE SUPERFAMILY PROTEIN"/>
    <property type="match status" value="1"/>
</dbReference>
<gene>
    <name evidence="2" type="ORF">EZ444_14730</name>
</gene>
<evidence type="ECO:0000259" key="1">
    <source>
        <dbReference type="Pfam" id="PF06283"/>
    </source>
</evidence>
<evidence type="ECO:0000313" key="3">
    <source>
        <dbReference type="Proteomes" id="UP000291117"/>
    </source>
</evidence>